<evidence type="ECO:0000256" key="1">
    <source>
        <dbReference type="SAM" id="Phobius"/>
    </source>
</evidence>
<name>A0ABV0NH85_9TELE</name>
<feature type="transmembrane region" description="Helical" evidence="1">
    <location>
        <begin position="75"/>
        <end position="102"/>
    </location>
</feature>
<protein>
    <submittedName>
        <fullName evidence="2">Uncharacterized protein</fullName>
    </submittedName>
</protein>
<comment type="caution">
    <text evidence="2">The sequence shown here is derived from an EMBL/GenBank/DDBJ whole genome shotgun (WGS) entry which is preliminary data.</text>
</comment>
<dbReference type="EMBL" id="JAHRIO010040129">
    <property type="protein sequence ID" value="MEQ2170769.1"/>
    <property type="molecule type" value="Genomic_DNA"/>
</dbReference>
<keyword evidence="1" id="KW-0812">Transmembrane</keyword>
<keyword evidence="1" id="KW-1133">Transmembrane helix</keyword>
<keyword evidence="1" id="KW-0472">Membrane</keyword>
<gene>
    <name evidence="2" type="ORF">GOODEAATRI_003741</name>
</gene>
<keyword evidence="3" id="KW-1185">Reference proteome</keyword>
<reference evidence="2 3" key="1">
    <citation type="submission" date="2021-06" db="EMBL/GenBank/DDBJ databases">
        <authorList>
            <person name="Palmer J.M."/>
        </authorList>
    </citation>
    <scope>NUCLEOTIDE SEQUENCE [LARGE SCALE GENOMIC DNA]</scope>
    <source>
        <strain evidence="2 3">GA_2019</strain>
        <tissue evidence="2">Muscle</tissue>
    </source>
</reference>
<accession>A0ABV0NH85</accession>
<dbReference type="Proteomes" id="UP001476798">
    <property type="component" value="Unassembled WGS sequence"/>
</dbReference>
<sequence>MWFSTPLGQPGNCLELPTPSDGPLTEMGAGVSVVEHSSPHDAHPEELDKDRACRFEKDPRRGERGLNPLAFPLSFYPFSIFLTVACVLLFCYHSYLVCFCLARPASSLVSSVCATTCCHQELLASYLTCSLDSAFNLEVPGPSPTSSFPHLEEVDPRLQELELDPPSWRQLAFPEVLKNLSKKETKRQEVINGTI</sequence>
<evidence type="ECO:0000313" key="3">
    <source>
        <dbReference type="Proteomes" id="UP001476798"/>
    </source>
</evidence>
<proteinExistence type="predicted"/>
<evidence type="ECO:0000313" key="2">
    <source>
        <dbReference type="EMBL" id="MEQ2170769.1"/>
    </source>
</evidence>
<organism evidence="2 3">
    <name type="scientific">Goodea atripinnis</name>
    <dbReference type="NCBI Taxonomy" id="208336"/>
    <lineage>
        <taxon>Eukaryota</taxon>
        <taxon>Metazoa</taxon>
        <taxon>Chordata</taxon>
        <taxon>Craniata</taxon>
        <taxon>Vertebrata</taxon>
        <taxon>Euteleostomi</taxon>
        <taxon>Actinopterygii</taxon>
        <taxon>Neopterygii</taxon>
        <taxon>Teleostei</taxon>
        <taxon>Neoteleostei</taxon>
        <taxon>Acanthomorphata</taxon>
        <taxon>Ovalentaria</taxon>
        <taxon>Atherinomorphae</taxon>
        <taxon>Cyprinodontiformes</taxon>
        <taxon>Goodeidae</taxon>
        <taxon>Goodea</taxon>
    </lineage>
</organism>